<evidence type="ECO:0000259" key="1">
    <source>
        <dbReference type="Pfam" id="PF09995"/>
    </source>
</evidence>
<name>A0ABP7I5I5_9ACTN</name>
<evidence type="ECO:0000313" key="2">
    <source>
        <dbReference type="EMBL" id="GAA3807767.1"/>
    </source>
</evidence>
<comment type="caution">
    <text evidence="2">The sequence shown here is derived from an EMBL/GenBank/DDBJ whole genome shotgun (WGS) entry which is preliminary data.</text>
</comment>
<gene>
    <name evidence="2" type="ORF">GCM10022242_08410</name>
</gene>
<evidence type="ECO:0000313" key="3">
    <source>
        <dbReference type="Proteomes" id="UP001501821"/>
    </source>
</evidence>
<accession>A0ABP7I5I5</accession>
<dbReference type="InterPro" id="IPR018713">
    <property type="entry name" value="MPAB/Lcp_cat_dom"/>
</dbReference>
<reference evidence="3" key="1">
    <citation type="journal article" date="2019" name="Int. J. Syst. Evol. Microbiol.">
        <title>The Global Catalogue of Microorganisms (GCM) 10K type strain sequencing project: providing services to taxonomists for standard genome sequencing and annotation.</title>
        <authorList>
            <consortium name="The Broad Institute Genomics Platform"/>
            <consortium name="The Broad Institute Genome Sequencing Center for Infectious Disease"/>
            <person name="Wu L."/>
            <person name="Ma J."/>
        </authorList>
    </citation>
    <scope>NUCLEOTIDE SEQUENCE [LARGE SCALE GENOMIC DNA]</scope>
    <source>
        <strain evidence="3">JCM 16953</strain>
    </source>
</reference>
<dbReference type="EMBL" id="BAABAH010000002">
    <property type="protein sequence ID" value="GAA3807767.1"/>
    <property type="molecule type" value="Genomic_DNA"/>
</dbReference>
<dbReference type="PANTHER" id="PTHR36151:SF3">
    <property type="entry name" value="ER-BOUND OXYGENASE MPAB_MPAB'_RUBBER OXYGENASE CATALYTIC DOMAIN-CONTAINING PROTEIN"/>
    <property type="match status" value="1"/>
</dbReference>
<sequence length="296" mass="33278">MTATATPPVTLPAEPLGPGGIVWYAAGDQRALLLAVRLLLHQVAHPMVGAGVEQQSVYKTDPYGRLWRTTQSVVRSVYGGRAAAEEGQRLLRMHASIRGTDAQGRSYHALNPQAYAWVHWTAYEGTRLFLRDFGPGLTDEQDQQLFEEWQRLGLLIGVRPDQLPETREEFWAGWREQLPRLENNPVVQDILYAAPRAPRWLPVPRRWADAALQRLASPMLALQRDVIAATLDPDFRARIGLPAPSRRTRRRVAGLRLVSRLGNGLPEPVRLAPLALLRGRRTRRDGTTRPEPVPYP</sequence>
<dbReference type="RefSeq" id="WP_344772608.1">
    <property type="nucleotide sequence ID" value="NZ_BAABAH010000002.1"/>
</dbReference>
<dbReference type="PANTHER" id="PTHR36151">
    <property type="entry name" value="BLR2777 PROTEIN"/>
    <property type="match status" value="1"/>
</dbReference>
<protein>
    <recommendedName>
        <fullName evidence="1">ER-bound oxygenase mpaB/mpaB'/Rubber oxygenase catalytic domain-containing protein</fullName>
    </recommendedName>
</protein>
<organism evidence="2 3">
    <name type="scientific">Nocardioides panacisoli</name>
    <dbReference type="NCBI Taxonomy" id="627624"/>
    <lineage>
        <taxon>Bacteria</taxon>
        <taxon>Bacillati</taxon>
        <taxon>Actinomycetota</taxon>
        <taxon>Actinomycetes</taxon>
        <taxon>Propionibacteriales</taxon>
        <taxon>Nocardioidaceae</taxon>
        <taxon>Nocardioides</taxon>
    </lineage>
</organism>
<proteinExistence type="predicted"/>
<dbReference type="Pfam" id="PF09995">
    <property type="entry name" value="MPAB_Lcp_cat"/>
    <property type="match status" value="1"/>
</dbReference>
<dbReference type="Proteomes" id="UP001501821">
    <property type="component" value="Unassembled WGS sequence"/>
</dbReference>
<keyword evidence="3" id="KW-1185">Reference proteome</keyword>
<feature type="domain" description="ER-bound oxygenase mpaB/mpaB'/Rubber oxygenase catalytic" evidence="1">
    <location>
        <begin position="23"/>
        <end position="260"/>
    </location>
</feature>